<sequence>MKKHIIYWLGIGLFVGLHPVLSHALTVNFDGTLVVTPPECTINGGSTTDVDFGNIHETLIDNSSYKRTKIEYELNCINIYSNAVKMTLGWNATTINGQNVIKTNLTNLGIAIYQDNTRLNNGAVLNFTYKGTMPSLYAIPVKPIGSVLTDGGNFSGILTMLVDYR</sequence>
<name>A0AAI9HWK4_PROST</name>
<protein>
    <submittedName>
        <fullName evidence="2">Fimbrial protein</fullName>
    </submittedName>
</protein>
<dbReference type="PANTHER" id="PTHR33420:SF34">
    <property type="entry name" value="MINOR FIMBRIAL SUBUNIT"/>
    <property type="match status" value="1"/>
</dbReference>
<dbReference type="RefSeq" id="WP_163863090.1">
    <property type="nucleotide sequence ID" value="NZ_CP095443.1"/>
</dbReference>
<dbReference type="GO" id="GO:0043709">
    <property type="term" value="P:cell adhesion involved in single-species biofilm formation"/>
    <property type="evidence" value="ECO:0007669"/>
    <property type="project" value="TreeGrafter"/>
</dbReference>
<gene>
    <name evidence="2" type="ORF">JRA39_000311</name>
    <name evidence="3" type="ORF">KDV35_04440</name>
</gene>
<accession>A0AAI9HWK4</accession>
<dbReference type="Gene3D" id="2.60.40.1090">
    <property type="entry name" value="Fimbrial-type adhesion domain"/>
    <property type="match status" value="1"/>
</dbReference>
<dbReference type="PANTHER" id="PTHR33420">
    <property type="entry name" value="FIMBRIAL SUBUNIT ELFA-RELATED"/>
    <property type="match status" value="1"/>
</dbReference>
<dbReference type="InterPro" id="IPR036937">
    <property type="entry name" value="Adhesion_dom_fimbrial_sf"/>
</dbReference>
<comment type="caution">
    <text evidence="2">The sequence shown here is derived from an EMBL/GenBank/DDBJ whole genome shotgun (WGS) entry which is preliminary data.</text>
</comment>
<proteinExistence type="predicted"/>
<dbReference type="Proteomes" id="UP001495779">
    <property type="component" value="Unassembled WGS sequence"/>
</dbReference>
<dbReference type="Pfam" id="PF00419">
    <property type="entry name" value="Fimbrial"/>
    <property type="match status" value="1"/>
</dbReference>
<dbReference type="PRINTS" id="PR01613">
    <property type="entry name" value="FIMBRIALPAPF"/>
</dbReference>
<dbReference type="InterPro" id="IPR005430">
    <property type="entry name" value="P_pili_tip_PapF"/>
</dbReference>
<evidence type="ECO:0000313" key="3">
    <source>
        <dbReference type="EMBL" id="MER5076120.1"/>
    </source>
</evidence>
<dbReference type="InterPro" id="IPR050263">
    <property type="entry name" value="Bact_Fimbrial_Adh_Pro"/>
</dbReference>
<dbReference type="EMBL" id="AAZDVE040000002">
    <property type="protein sequence ID" value="EMP9431319.1"/>
    <property type="molecule type" value="Genomic_DNA"/>
</dbReference>
<evidence type="ECO:0000313" key="4">
    <source>
        <dbReference type="Proteomes" id="UP001495779"/>
    </source>
</evidence>
<dbReference type="SUPFAM" id="SSF49401">
    <property type="entry name" value="Bacterial adhesins"/>
    <property type="match status" value="1"/>
</dbReference>
<organism evidence="2">
    <name type="scientific">Providencia stuartii</name>
    <dbReference type="NCBI Taxonomy" id="588"/>
    <lineage>
        <taxon>Bacteria</taxon>
        <taxon>Pseudomonadati</taxon>
        <taxon>Pseudomonadota</taxon>
        <taxon>Gammaproteobacteria</taxon>
        <taxon>Enterobacterales</taxon>
        <taxon>Morganellaceae</taxon>
        <taxon>Providencia</taxon>
    </lineage>
</organism>
<evidence type="ECO:0000259" key="1">
    <source>
        <dbReference type="Pfam" id="PF00419"/>
    </source>
</evidence>
<dbReference type="AlphaFoldDB" id="A0AAI9HWK4"/>
<dbReference type="InterPro" id="IPR008966">
    <property type="entry name" value="Adhesion_dom_sf"/>
</dbReference>
<dbReference type="InterPro" id="IPR000259">
    <property type="entry name" value="Adhesion_dom_fimbrial"/>
</dbReference>
<feature type="domain" description="Fimbrial-type adhesion" evidence="1">
    <location>
        <begin position="28"/>
        <end position="164"/>
    </location>
</feature>
<dbReference type="GO" id="GO:0009289">
    <property type="term" value="C:pilus"/>
    <property type="evidence" value="ECO:0007669"/>
    <property type="project" value="InterPro"/>
</dbReference>
<dbReference type="EMBL" id="JAGSRH010000005">
    <property type="protein sequence ID" value="MER5076120.1"/>
    <property type="molecule type" value="Genomic_DNA"/>
</dbReference>
<reference evidence="3 4" key="1">
    <citation type="submission" date="2021-04" db="EMBL/GenBank/DDBJ databases">
        <title>Determining the burden of carbapenem-resistant Enterobacterales from a tertiary public heath setting in Bangladesh: a clinical, epidemiological, and molecular study.</title>
        <authorList>
            <person name="Farzana R."/>
            <person name="Walsh T.R."/>
        </authorList>
    </citation>
    <scope>NUCLEOTIDE SEQUENCE [LARGE SCALE GENOMIC DNA]</scope>
    <source>
        <strain evidence="4">dmpro_s316</strain>
        <strain evidence="3">Dmpro_s316</strain>
    </source>
</reference>
<reference evidence="2" key="2">
    <citation type="submission" date="2024-02" db="EMBL/GenBank/DDBJ databases">
        <authorList>
            <consortium name="Clinical and Environmental Microbiology Branch: Whole genome sequencing antimicrobial resistance pathogens in the healthcare setting"/>
        </authorList>
    </citation>
    <scope>NUCLEOTIDE SEQUENCE</scope>
    <source>
        <strain evidence="2">2020GO-00142</strain>
    </source>
</reference>
<evidence type="ECO:0000313" key="2">
    <source>
        <dbReference type="EMBL" id="EMP9431319.1"/>
    </source>
</evidence>